<protein>
    <recommendedName>
        <fullName evidence="1">Phage tail fibre protein N-terminal domain-containing protein</fullName>
    </recommendedName>
</protein>
<dbReference type="RefSeq" id="WP_173842065.1">
    <property type="nucleotide sequence ID" value="NZ_JAAILW010000013.1"/>
</dbReference>
<name>A0AAX0BG34_9FIRM</name>
<dbReference type="Proteomes" id="UP001193670">
    <property type="component" value="Unassembled WGS sequence"/>
</dbReference>
<dbReference type="AlphaFoldDB" id="A0AAX0BG34"/>
<comment type="caution">
    <text evidence="2">The sequence shown here is derived from an EMBL/GenBank/DDBJ whole genome shotgun (WGS) entry which is preliminary data.</text>
</comment>
<evidence type="ECO:0000313" key="3">
    <source>
        <dbReference type="Proteomes" id="UP001193670"/>
    </source>
</evidence>
<accession>A0AAX0BG34</accession>
<evidence type="ECO:0000259" key="1">
    <source>
        <dbReference type="Pfam" id="PF12571"/>
    </source>
</evidence>
<gene>
    <name evidence="2" type="ORF">G4319_08465</name>
</gene>
<proteinExistence type="predicted"/>
<feature type="domain" description="Phage tail fibre protein N-terminal" evidence="1">
    <location>
        <begin position="7"/>
        <end position="151"/>
    </location>
</feature>
<dbReference type="Pfam" id="PF12571">
    <property type="entry name" value="Phage_tail_fib"/>
    <property type="match status" value="1"/>
</dbReference>
<reference evidence="2" key="2">
    <citation type="submission" date="2020-02" db="EMBL/GenBank/DDBJ databases">
        <authorList>
            <person name="Littmann E."/>
            <person name="Sorbara M."/>
        </authorList>
    </citation>
    <scope>NUCLEOTIDE SEQUENCE</scope>
    <source>
        <strain evidence="2">MSK.17.79</strain>
    </source>
</reference>
<dbReference type="EMBL" id="JAAILW010000013">
    <property type="protein sequence ID" value="NSC27382.1"/>
    <property type="molecule type" value="Genomic_DNA"/>
</dbReference>
<dbReference type="InterPro" id="IPR022225">
    <property type="entry name" value="Phage_tail_fibre_N"/>
</dbReference>
<sequence>MGAFKSAVITKKGQELLAKVVAGTTKLEFTKIKVSDTKLSGDLASMTGIGTIKQEEKVASVVRKNGSNVTVSASFSNQTLGQGYYVRNLGLYANDPQAGEILYSISVADESTATADYMPPFNGIGVSSLMVDLVTAVSNASSVKVNVDPTAGATVAQIVNLQEQIDDVKSFVGYESSDVYGVEIDFPNRRFTRIAGAENLTAVADFDKLNPWGGRKRCILADDGTVLAYRGETGYTEAGATTVEIKKTVDGAEKTYASGTKVQVMVEQPVFYIKAVPVSSKNATSGKGKQYTKGRFYISPTPKAGFTAPRAFYDNHGIVQDKIYLSAFEGCIYDTDAKKYLTADEQVADFATDMLSSIAGAKPASGLTQNLTRANVRKLCANRGAGWESHSIFAMAVTEWLLMIEYASLDAQRKVGRGVCDFTDDGKTNMAVVTGATSGLGNGSGIDPNGGVDGKCSVSYRGEENLWGNIWTWLDKVNILAKGQNEVFVHEIGATVADDTTTGYKSLGYHWSHSNGYQSAFGIDPEHPELLIPTEASGSDVFTGNFVWQNYTYNGFLIAILGGKWDSGSSCGFHLNGGNASGYRYRNVGGRLLYVPQTKVA</sequence>
<organism evidence="2 3">
    <name type="scientific">Agathobacter rectalis</name>
    <dbReference type="NCBI Taxonomy" id="39491"/>
    <lineage>
        <taxon>Bacteria</taxon>
        <taxon>Bacillati</taxon>
        <taxon>Bacillota</taxon>
        <taxon>Clostridia</taxon>
        <taxon>Lachnospirales</taxon>
        <taxon>Lachnospiraceae</taxon>
        <taxon>Agathobacter</taxon>
    </lineage>
</organism>
<evidence type="ECO:0000313" key="2">
    <source>
        <dbReference type="EMBL" id="NSC27382.1"/>
    </source>
</evidence>
<reference evidence="2" key="1">
    <citation type="journal article" date="2020" name="Cell Host Microbe">
        <title>Functional and Genomic Variation between Human-Derived Isolates of Lachnospiraceae Reveals Inter- and Intra-Species Diversity.</title>
        <authorList>
            <person name="Sorbara M.T."/>
            <person name="Littmann E.R."/>
            <person name="Fontana E."/>
            <person name="Moody T.U."/>
            <person name="Kohout C.E."/>
            <person name="Gjonbalaj M."/>
            <person name="Eaton V."/>
            <person name="Seok R."/>
            <person name="Leiner I.M."/>
            <person name="Pamer E.G."/>
        </authorList>
    </citation>
    <scope>NUCLEOTIDE SEQUENCE</scope>
    <source>
        <strain evidence="2">MSK.17.79</strain>
    </source>
</reference>